<dbReference type="OrthoDB" id="6369153at2"/>
<keyword evidence="1" id="KW-1133">Transmembrane helix</keyword>
<organism evidence="2 3">
    <name type="scientific">Marinobacter pelagius</name>
    <dbReference type="NCBI Taxonomy" id="379482"/>
    <lineage>
        <taxon>Bacteria</taxon>
        <taxon>Pseudomonadati</taxon>
        <taxon>Pseudomonadota</taxon>
        <taxon>Gammaproteobacteria</taxon>
        <taxon>Pseudomonadales</taxon>
        <taxon>Marinobacteraceae</taxon>
        <taxon>Marinobacter</taxon>
    </lineage>
</organism>
<feature type="transmembrane region" description="Helical" evidence="1">
    <location>
        <begin position="12"/>
        <end position="34"/>
    </location>
</feature>
<name>A0A1I4Y4Z1_9GAMM</name>
<dbReference type="AlphaFoldDB" id="A0A1I4Y4Z1"/>
<sequence length="153" mass="16755">MSSRIDLRLSPSVSVGLIATLPWLALLAFVLTAASESRPWMLFFVPVAGTGAILHFRRFGLLRGKRSVTGLALEAGELQAQFSGREAIPVQPCRSSRLGPMLTLLKLRPTGSRLGAYYLILLAPGPWPGGNVCPDQFRRLRQWLRLGQSQSSI</sequence>
<protein>
    <submittedName>
        <fullName evidence="2">Toxin CptA</fullName>
    </submittedName>
</protein>
<feature type="transmembrane region" description="Helical" evidence="1">
    <location>
        <begin position="40"/>
        <end position="56"/>
    </location>
</feature>
<keyword evidence="1" id="KW-0812">Transmembrane</keyword>
<proteinExistence type="predicted"/>
<reference evidence="3" key="1">
    <citation type="submission" date="2016-10" db="EMBL/GenBank/DDBJ databases">
        <authorList>
            <person name="Varghese N."/>
            <person name="Submissions S."/>
        </authorList>
    </citation>
    <scope>NUCLEOTIDE SEQUENCE [LARGE SCALE GENOMIC DNA]</scope>
    <source>
        <strain evidence="3">CGMCC 1.6775</strain>
    </source>
</reference>
<dbReference type="Proteomes" id="UP000199339">
    <property type="component" value="Unassembled WGS sequence"/>
</dbReference>
<keyword evidence="1" id="KW-0472">Membrane</keyword>
<evidence type="ECO:0000313" key="2">
    <source>
        <dbReference type="EMBL" id="SFN33151.1"/>
    </source>
</evidence>
<dbReference type="EMBL" id="FOUR01000007">
    <property type="protein sequence ID" value="SFN33151.1"/>
    <property type="molecule type" value="Genomic_DNA"/>
</dbReference>
<evidence type="ECO:0000313" key="3">
    <source>
        <dbReference type="Proteomes" id="UP000199339"/>
    </source>
</evidence>
<accession>A0A1I4Y4Z1</accession>
<evidence type="ECO:0000256" key="1">
    <source>
        <dbReference type="SAM" id="Phobius"/>
    </source>
</evidence>
<gene>
    <name evidence="2" type="ORF">SAMN04487961_2802</name>
</gene>
<dbReference type="RefSeq" id="WP_092004862.1">
    <property type="nucleotide sequence ID" value="NZ_FOUR01000007.1"/>
</dbReference>
<keyword evidence="3" id="KW-1185">Reference proteome</keyword>